<evidence type="ECO:0000313" key="3">
    <source>
        <dbReference type="Proteomes" id="UP000241447"/>
    </source>
</evidence>
<sequence>MATPLKRQFELEPGTVLGTCKCFSCGQKVQITASKTGMAIYNCYYPQGDTATPCNAHFRWGGVASRDMRRSYLVKAGEIQPTKVSKPAMVPANENRAPSANENGAPNEPKKSGGMLNEYGL</sequence>
<proteinExistence type="predicted"/>
<dbReference type="AlphaFoldDB" id="A0A2R4M1L3"/>
<protein>
    <submittedName>
        <fullName evidence="2">Uncharacterized protein</fullName>
    </submittedName>
</protein>
<accession>A0A2R4M1L3</accession>
<dbReference type="RefSeq" id="WP_107719446.1">
    <property type="nucleotide sequence ID" value="NZ_CP028475.1"/>
</dbReference>
<reference evidence="2 3" key="1">
    <citation type="submission" date="2018-03" db="EMBL/GenBank/DDBJ databases">
        <title>The Complete Genome of Celeribacter baekdonensis strain LH4, a Thiosulfate-Oxidizing Alphaproteobacterium Isolated from Gulf of Mexico Continental Slope Sediments.</title>
        <authorList>
            <person name="Flood B.E."/>
            <person name="Bailey J.V."/>
            <person name="Leprich D."/>
        </authorList>
    </citation>
    <scope>NUCLEOTIDE SEQUENCE [LARGE SCALE GENOMIC DNA]</scope>
    <source>
        <strain evidence="2 3">LH4</strain>
    </source>
</reference>
<feature type="region of interest" description="Disordered" evidence="1">
    <location>
        <begin position="83"/>
        <end position="121"/>
    </location>
</feature>
<evidence type="ECO:0000256" key="1">
    <source>
        <dbReference type="SAM" id="MobiDB-lite"/>
    </source>
</evidence>
<organism evidence="2 3">
    <name type="scientific">Celeribacter baekdonensis</name>
    <dbReference type="NCBI Taxonomy" id="875171"/>
    <lineage>
        <taxon>Bacteria</taxon>
        <taxon>Pseudomonadati</taxon>
        <taxon>Pseudomonadota</taxon>
        <taxon>Alphaproteobacteria</taxon>
        <taxon>Rhodobacterales</taxon>
        <taxon>Roseobacteraceae</taxon>
        <taxon>Celeribacter</taxon>
    </lineage>
</organism>
<gene>
    <name evidence="2" type="ORF">DA792_07735</name>
</gene>
<name>A0A2R4M1L3_9RHOB</name>
<evidence type="ECO:0000313" key="2">
    <source>
        <dbReference type="EMBL" id="AVW90989.1"/>
    </source>
</evidence>
<dbReference type="Proteomes" id="UP000241447">
    <property type="component" value="Chromosome"/>
</dbReference>
<dbReference type="KEGG" id="cbak:DA792_07735"/>
<dbReference type="EMBL" id="CP028475">
    <property type="protein sequence ID" value="AVW90989.1"/>
    <property type="molecule type" value="Genomic_DNA"/>
</dbReference>